<dbReference type="SUPFAM" id="SSF159245">
    <property type="entry name" value="AttH-like"/>
    <property type="match status" value="1"/>
</dbReference>
<dbReference type="Proteomes" id="UP001500842">
    <property type="component" value="Unassembled WGS sequence"/>
</dbReference>
<sequence length="414" mass="46698">MTARVLTPYDEFPVHQSSRPFSMIPSTDYGWDDGYYFGMMNARDRMFLDVNFRVNPNTDMVGGAAVFVRGDRQFVLRLNRVWRDDFALRIGPLSLEVLEPLRSWRLRLEENDSGLAFDVCWQGASPPILEAHHLVHQRGRVMTDQSRYNQAGRASGAIDFRGDRVELTPDVWGAARDHSWGIYVQRPPFAPDPRWLPPAAPPQRRRALRFWTIFSTPGAGPSGFFQVNELSDGTEAGMLDVFSSPFEGRIHQGYDDPGVRLSTYEHEMTFEPGTRLLREARFRLVDENDEVWSIDFVRAMMPWSARTLGYSPGGWRDGGNFHSFHGATDLALEWDEPVDISVQPMPALTNVALEPGEDRFAMRSAADRPETGTVLTCHVTVRTPRGETVDGGTCHVDASLLGAYPRYGITDDTP</sequence>
<accession>A0ABN2AFM9</accession>
<evidence type="ECO:0008006" key="3">
    <source>
        <dbReference type="Google" id="ProtNLM"/>
    </source>
</evidence>
<dbReference type="EMBL" id="BAAAOR010000016">
    <property type="protein sequence ID" value="GAA1518253.1"/>
    <property type="molecule type" value="Genomic_DNA"/>
</dbReference>
<name>A0ABN2AFM9_9ACTN</name>
<evidence type="ECO:0000313" key="1">
    <source>
        <dbReference type="EMBL" id="GAA1518253.1"/>
    </source>
</evidence>
<organism evidence="1 2">
    <name type="scientific">Nocardioides humi</name>
    <dbReference type="NCBI Taxonomy" id="449461"/>
    <lineage>
        <taxon>Bacteria</taxon>
        <taxon>Bacillati</taxon>
        <taxon>Actinomycetota</taxon>
        <taxon>Actinomycetes</taxon>
        <taxon>Propionibacteriales</taxon>
        <taxon>Nocardioidaceae</taxon>
        <taxon>Nocardioides</taxon>
    </lineage>
</organism>
<keyword evidence="2" id="KW-1185">Reference proteome</keyword>
<reference evidence="1 2" key="1">
    <citation type="journal article" date="2019" name="Int. J. Syst. Evol. Microbiol.">
        <title>The Global Catalogue of Microorganisms (GCM) 10K type strain sequencing project: providing services to taxonomists for standard genome sequencing and annotation.</title>
        <authorList>
            <consortium name="The Broad Institute Genomics Platform"/>
            <consortium name="The Broad Institute Genome Sequencing Center for Infectious Disease"/>
            <person name="Wu L."/>
            <person name="Ma J."/>
        </authorList>
    </citation>
    <scope>NUCLEOTIDE SEQUENCE [LARGE SCALE GENOMIC DNA]</scope>
    <source>
        <strain evidence="1 2">JCM 14942</strain>
    </source>
</reference>
<protein>
    <recommendedName>
        <fullName evidence="3">Tocopherol cyclase</fullName>
    </recommendedName>
</protein>
<proteinExistence type="predicted"/>
<comment type="caution">
    <text evidence="1">The sequence shown here is derived from an EMBL/GenBank/DDBJ whole genome shotgun (WGS) entry which is preliminary data.</text>
</comment>
<gene>
    <name evidence="1" type="ORF">GCM10009788_22900</name>
</gene>
<evidence type="ECO:0000313" key="2">
    <source>
        <dbReference type="Proteomes" id="UP001500842"/>
    </source>
</evidence>